<evidence type="ECO:0000256" key="1">
    <source>
        <dbReference type="ARBA" id="ARBA00022679"/>
    </source>
</evidence>
<organism evidence="10 11">
    <name type="scientific">Glacieibacterium frigidum</name>
    <dbReference type="NCBI Taxonomy" id="2593303"/>
    <lineage>
        <taxon>Bacteria</taxon>
        <taxon>Pseudomonadati</taxon>
        <taxon>Pseudomonadota</taxon>
        <taxon>Alphaproteobacteria</taxon>
        <taxon>Sphingomonadales</taxon>
        <taxon>Sphingosinicellaceae</taxon>
        <taxon>Glacieibacterium</taxon>
    </lineage>
</organism>
<reference evidence="10 11" key="1">
    <citation type="submission" date="2019-07" db="EMBL/GenBank/DDBJ databases">
        <title>Novel species isolated from glacier.</title>
        <authorList>
            <person name="Liu Q."/>
            <person name="Xin Y.-H."/>
        </authorList>
    </citation>
    <scope>NUCLEOTIDE SEQUENCE [LARGE SCALE GENOMIC DNA]</scope>
    <source>
        <strain evidence="10 11">LB1R16</strain>
    </source>
</reference>
<dbReference type="EMBL" id="VJWA01000001">
    <property type="protein sequence ID" value="TRW17239.1"/>
    <property type="molecule type" value="Genomic_DNA"/>
</dbReference>
<dbReference type="InterPro" id="IPR006674">
    <property type="entry name" value="HD_domain"/>
</dbReference>
<dbReference type="GO" id="GO:0006808">
    <property type="term" value="P:regulation of nitrogen utilization"/>
    <property type="evidence" value="ECO:0007669"/>
    <property type="project" value="UniProtKB-UniRule"/>
</dbReference>
<comment type="catalytic activity">
    <reaction evidence="7">
        <text>[protein-PII]-uridylyl-L-tyrosine + H2O = [protein-PII]-L-tyrosine + UMP + H(+)</text>
        <dbReference type="Rhea" id="RHEA:48600"/>
        <dbReference type="Rhea" id="RHEA-COMP:12147"/>
        <dbReference type="Rhea" id="RHEA-COMP:12148"/>
        <dbReference type="ChEBI" id="CHEBI:15377"/>
        <dbReference type="ChEBI" id="CHEBI:15378"/>
        <dbReference type="ChEBI" id="CHEBI:46858"/>
        <dbReference type="ChEBI" id="CHEBI:57865"/>
        <dbReference type="ChEBI" id="CHEBI:90602"/>
    </reaction>
</comment>
<dbReference type="Pfam" id="PF01909">
    <property type="entry name" value="NTP_transf_2"/>
    <property type="match status" value="1"/>
</dbReference>
<dbReference type="PROSITE" id="PS51671">
    <property type="entry name" value="ACT"/>
    <property type="match status" value="2"/>
</dbReference>
<dbReference type="InterPro" id="IPR010043">
    <property type="entry name" value="UTase/UR"/>
</dbReference>
<comment type="caution">
    <text evidence="7">Lacks conserved residue(s) required for the propagation of feature annotation.</text>
</comment>
<keyword evidence="11" id="KW-1185">Reference proteome</keyword>
<dbReference type="SUPFAM" id="SSF81593">
    <property type="entry name" value="Nucleotidyltransferase substrate binding subunit/domain"/>
    <property type="match status" value="1"/>
</dbReference>
<dbReference type="InterPro" id="IPR043519">
    <property type="entry name" value="NT_sf"/>
</dbReference>
<evidence type="ECO:0000259" key="9">
    <source>
        <dbReference type="PROSITE" id="PS51831"/>
    </source>
</evidence>
<evidence type="ECO:0000259" key="8">
    <source>
        <dbReference type="PROSITE" id="PS51671"/>
    </source>
</evidence>
<dbReference type="InterPro" id="IPR013546">
    <property type="entry name" value="PII_UdlTrfase/GS_AdlTrfase"/>
</dbReference>
<accession>A0A552UGC1</accession>
<dbReference type="HAMAP" id="MF_00277">
    <property type="entry name" value="PII_uridylyl_transf"/>
    <property type="match status" value="1"/>
</dbReference>
<comment type="domain">
    <text evidence="7">Has four distinct domains: an N-terminal nucleotidyltransferase (NT) domain responsible for UTase activity, a central HD domain that encodes UR activity, and two C-terminal ACT domains that seem to have a role in glutamine sensing.</text>
</comment>
<proteinExistence type="inferred from homology"/>
<dbReference type="Gene3D" id="1.10.3090.10">
    <property type="entry name" value="cca-adding enzyme, domain 2"/>
    <property type="match status" value="1"/>
</dbReference>
<dbReference type="SUPFAM" id="SSF81301">
    <property type="entry name" value="Nucleotidyltransferase"/>
    <property type="match status" value="1"/>
</dbReference>
<comment type="similarity">
    <text evidence="7">Belongs to the GlnD family.</text>
</comment>
<keyword evidence="3" id="KW-0677">Repeat</keyword>
<dbReference type="Gene3D" id="3.30.460.10">
    <property type="entry name" value="Beta Polymerase, domain 2"/>
    <property type="match status" value="1"/>
</dbReference>
<dbReference type="NCBIfam" id="TIGR01693">
    <property type="entry name" value="UTase_glnD"/>
    <property type="match status" value="1"/>
</dbReference>
<comment type="caution">
    <text evidence="10">The sequence shown here is derived from an EMBL/GenBank/DDBJ whole genome shotgun (WGS) entry which is preliminary data.</text>
</comment>
<keyword evidence="1 7" id="KW-0808">Transferase</keyword>
<dbReference type="NCBIfam" id="NF003467">
    <property type="entry name" value="PRK05092.1"/>
    <property type="match status" value="1"/>
</dbReference>
<feature type="region of interest" description="Uridylyltransferase" evidence="7">
    <location>
        <begin position="1"/>
        <end position="373"/>
    </location>
</feature>
<comment type="catalytic activity">
    <reaction evidence="7">
        <text>[protein-PII]-L-tyrosine + UTP = [protein-PII]-uridylyl-L-tyrosine + diphosphate</text>
        <dbReference type="Rhea" id="RHEA:13673"/>
        <dbReference type="Rhea" id="RHEA-COMP:12147"/>
        <dbReference type="Rhea" id="RHEA-COMP:12148"/>
        <dbReference type="ChEBI" id="CHEBI:33019"/>
        <dbReference type="ChEBI" id="CHEBI:46398"/>
        <dbReference type="ChEBI" id="CHEBI:46858"/>
        <dbReference type="ChEBI" id="CHEBI:90602"/>
        <dbReference type="EC" id="2.7.7.59"/>
    </reaction>
</comment>
<dbReference type="EC" id="3.1.4.-" evidence="7"/>
<dbReference type="GO" id="GO:0008773">
    <property type="term" value="F:[protein-PII] uridylyltransferase activity"/>
    <property type="evidence" value="ECO:0007669"/>
    <property type="project" value="UniProtKB-UniRule"/>
</dbReference>
<comment type="function">
    <text evidence="7">Modifies, by uridylylation and deuridylylation, the PII regulatory proteins (GlnB and homologs), in response to the nitrogen status of the cell that GlnD senses through the glutamine level. Under low glutamine levels, catalyzes the conversion of the PII proteins and UTP to PII-UMP and PPi, while under higher glutamine levels, GlnD hydrolyzes PII-UMP to PII and UMP (deuridylylation). Thus, controls uridylylation state and activity of the PII proteins, and plays an important role in the regulation of nitrogen metabolism.</text>
</comment>
<dbReference type="GO" id="GO:0008081">
    <property type="term" value="F:phosphoric diester hydrolase activity"/>
    <property type="evidence" value="ECO:0007669"/>
    <property type="project" value="UniProtKB-UniRule"/>
</dbReference>
<evidence type="ECO:0000256" key="6">
    <source>
        <dbReference type="ARBA" id="ARBA00023268"/>
    </source>
</evidence>
<keyword evidence="6 7" id="KW-0511">Multifunctional enzyme</keyword>
<dbReference type="Pfam" id="PF08335">
    <property type="entry name" value="GlnD_UR_UTase"/>
    <property type="match status" value="1"/>
</dbReference>
<keyword evidence="4 7" id="KW-0378">Hydrolase</keyword>
<dbReference type="SUPFAM" id="SSF109604">
    <property type="entry name" value="HD-domain/PDEase-like"/>
    <property type="match status" value="1"/>
</dbReference>
<dbReference type="CDD" id="cd04900">
    <property type="entry name" value="ACT_UUR-like_1"/>
    <property type="match status" value="1"/>
</dbReference>
<protein>
    <recommendedName>
        <fullName evidence="7">Bifunctional uridylyltransferase/uridylyl-removing enzyme</fullName>
        <shortName evidence="7">UTase/UR</shortName>
    </recommendedName>
    <alternativeName>
        <fullName evidence="7">Bifunctional [protein-PII] modification enzyme</fullName>
    </alternativeName>
    <alternativeName>
        <fullName evidence="7">Bifunctional nitrogen sensor protein</fullName>
    </alternativeName>
    <domain>
        <recommendedName>
            <fullName evidence="7">[Protein-PII] uridylyltransferase</fullName>
            <shortName evidence="7">PII uridylyltransferase</shortName>
            <shortName evidence="7">UTase</shortName>
            <ecNumber evidence="7">2.7.7.59</ecNumber>
        </recommendedName>
    </domain>
    <domain>
        <recommendedName>
            <fullName evidence="7">[Protein-PII]-UMP uridylyl-removing enzyme</fullName>
            <shortName evidence="7">UR</shortName>
            <ecNumber evidence="7">3.1.4.-</ecNumber>
        </recommendedName>
    </domain>
</protein>
<comment type="activity regulation">
    <text evidence="7">Uridylyltransferase (UTase) activity is inhibited by glutamine, while glutamine activates uridylyl-removing (UR) activity.</text>
</comment>
<evidence type="ECO:0000256" key="3">
    <source>
        <dbReference type="ARBA" id="ARBA00022737"/>
    </source>
</evidence>
<dbReference type="Gene3D" id="3.30.70.260">
    <property type="match status" value="1"/>
</dbReference>
<dbReference type="PIRSF" id="PIRSF006288">
    <property type="entry name" value="PII_uridyltransf"/>
    <property type="match status" value="1"/>
</dbReference>
<feature type="domain" description="ACT" evidence="8">
    <location>
        <begin position="839"/>
        <end position="917"/>
    </location>
</feature>
<name>A0A552UGC1_9SPHN</name>
<dbReference type="PANTHER" id="PTHR47320:SF1">
    <property type="entry name" value="BIFUNCTIONAL URIDYLYLTRANSFERASE_URIDYLYL-REMOVING ENZYME"/>
    <property type="match status" value="1"/>
</dbReference>
<dbReference type="PROSITE" id="PS51831">
    <property type="entry name" value="HD"/>
    <property type="match status" value="1"/>
</dbReference>
<dbReference type="SUPFAM" id="SSF55021">
    <property type="entry name" value="ACT-like"/>
    <property type="match status" value="2"/>
</dbReference>
<evidence type="ECO:0000313" key="11">
    <source>
        <dbReference type="Proteomes" id="UP000317894"/>
    </source>
</evidence>
<dbReference type="OrthoDB" id="9758038at2"/>
<evidence type="ECO:0000256" key="7">
    <source>
        <dbReference type="HAMAP-Rule" id="MF_00277"/>
    </source>
</evidence>
<comment type="cofactor">
    <cofactor evidence="7">
        <name>Mg(2+)</name>
        <dbReference type="ChEBI" id="CHEBI:18420"/>
    </cofactor>
</comment>
<gene>
    <name evidence="7" type="primary">glnD</name>
    <name evidence="10" type="ORF">FMM06_03340</name>
</gene>
<dbReference type="AlphaFoldDB" id="A0A552UGC1"/>
<dbReference type="InterPro" id="IPR002934">
    <property type="entry name" value="Polymerase_NTP_transf_dom"/>
</dbReference>
<dbReference type="InterPro" id="IPR045865">
    <property type="entry name" value="ACT-like_dom_sf"/>
</dbReference>
<dbReference type="Pfam" id="PF01966">
    <property type="entry name" value="HD"/>
    <property type="match status" value="1"/>
</dbReference>
<evidence type="ECO:0000256" key="2">
    <source>
        <dbReference type="ARBA" id="ARBA00022695"/>
    </source>
</evidence>
<evidence type="ECO:0000256" key="5">
    <source>
        <dbReference type="ARBA" id="ARBA00022842"/>
    </source>
</evidence>
<dbReference type="CDD" id="cd05401">
    <property type="entry name" value="NT_GlnE_GlnD_like"/>
    <property type="match status" value="1"/>
</dbReference>
<dbReference type="Proteomes" id="UP000317894">
    <property type="component" value="Unassembled WGS sequence"/>
</dbReference>
<dbReference type="PANTHER" id="PTHR47320">
    <property type="entry name" value="BIFUNCTIONAL URIDYLYLTRANSFERASE/URIDYLYL-REMOVING ENZYME"/>
    <property type="match status" value="1"/>
</dbReference>
<feature type="domain" description="ACT" evidence="8">
    <location>
        <begin position="728"/>
        <end position="805"/>
    </location>
</feature>
<sequence length="921" mass="102575">MASRFETVANRRAIIDRVVVTDTLREAVAGLDGVKARRDACARVIGAALTAGRLELRRRLLAAPSRGLEAAAGQSFLTDQLLRLTFDFVTTELYPLGNPTASERLSLVAVGGYGRGEMAPYSDIDILFLTPWKQTPWGEQVIETILHLLWDLKLKVGHSTRSLDDMIRMAKSDLTIRTALLEARFIWGDRPLYDQASARFRKEIVAGNARQFIADKLAERDARHLKMGDSRYVVEPNLKEGKGGLRDLHTLFWIGKFAYQVETVEGLVDKGLLTAPELRQFRRAENFLWAVRCNLHDIAGRAEERLTFDVQRELSLRLRYTERAGLAAVERFMRHYFLMARHVGDVTGLFLAHVEESFASKSWLPSFTRRPRRLAGFTVRNGKIGVPADDFFAKDPTRLLEMFTLADAEGLEVHPLAMRQAGRDAHLIGESVRRDTRANALFLDLLTSHKTPERTLRWMSEAGVFGRFVPDFGRVVAQMQYDMYHHYTVDEHTIRAIGLVARIEAGELKADHPLSSAIVKQLVSRRVLYVAVLLHDIAKGRGGDHSELGAEIAERLCPRLGLTAAETETVAWLVRFHLLMSSTAFKRDLSDFKTILDFAEVVASPERLRLLLILTVVDIRAVGPGVWNGWKGQLLRELYDAAEEVLRLGHKQKGRSERVAAKQAALAADLEWPAAEFATYARRMTEAYWIAEPHEVLVGNAVLVERADFEGAPLSIGMTADPGSGTTVVTVYAADHPGLFYRIAGAISLGGANILDARIHTTRDGQALDNFVVCDPLGRPFAEAAQLSRLKRSIEDVLTGKIRLADRLAARPLARRRAEVFRVEPAVLTDNKASNRYTVIEVAALDRPALLYSLTHALFAARLTIHSAHIATYGERATDTFYLTDLTGQKVDNAARLRALEKRLTEIAATPVAGIEAIAAE</sequence>
<dbReference type="InterPro" id="IPR003607">
    <property type="entry name" value="HD/PDEase_dom"/>
</dbReference>
<keyword evidence="5 7" id="KW-0460">Magnesium</keyword>
<dbReference type="SMART" id="SM00471">
    <property type="entry name" value="HDc"/>
    <property type="match status" value="1"/>
</dbReference>
<keyword evidence="2 7" id="KW-0548">Nucleotidyltransferase</keyword>
<dbReference type="CDD" id="cd04899">
    <property type="entry name" value="ACT_ACR-UUR-like_2"/>
    <property type="match status" value="1"/>
</dbReference>
<dbReference type="RefSeq" id="WP_143554784.1">
    <property type="nucleotide sequence ID" value="NZ_VJWA01000001.1"/>
</dbReference>
<evidence type="ECO:0000256" key="4">
    <source>
        <dbReference type="ARBA" id="ARBA00022801"/>
    </source>
</evidence>
<feature type="domain" description="HD" evidence="9">
    <location>
        <begin position="489"/>
        <end position="611"/>
    </location>
</feature>
<dbReference type="InterPro" id="IPR002912">
    <property type="entry name" value="ACT_dom"/>
</dbReference>
<evidence type="ECO:0000313" key="10">
    <source>
        <dbReference type="EMBL" id="TRW17239.1"/>
    </source>
</evidence>
<dbReference type="CDD" id="cd00077">
    <property type="entry name" value="HDc"/>
    <property type="match status" value="1"/>
</dbReference>
<dbReference type="EC" id="2.7.7.59" evidence="7"/>